<sequence length="44" mass="4915">MNVKNIIKLTKKKIETIIETVKFGLLNPIIPKIGDSGARIKKPI</sequence>
<proteinExistence type="predicted"/>
<name>A0A0F9QWH4_9ZZZZ</name>
<accession>A0A0F9QWH4</accession>
<organism evidence="1">
    <name type="scientific">marine sediment metagenome</name>
    <dbReference type="NCBI Taxonomy" id="412755"/>
    <lineage>
        <taxon>unclassified sequences</taxon>
        <taxon>metagenomes</taxon>
        <taxon>ecological metagenomes</taxon>
    </lineage>
</organism>
<protein>
    <submittedName>
        <fullName evidence="1">Uncharacterized protein</fullName>
    </submittedName>
</protein>
<dbReference type="EMBL" id="LAZR01004339">
    <property type="protein sequence ID" value="KKN09523.1"/>
    <property type="molecule type" value="Genomic_DNA"/>
</dbReference>
<reference evidence="1" key="1">
    <citation type="journal article" date="2015" name="Nature">
        <title>Complex archaea that bridge the gap between prokaryotes and eukaryotes.</title>
        <authorList>
            <person name="Spang A."/>
            <person name="Saw J.H."/>
            <person name="Jorgensen S.L."/>
            <person name="Zaremba-Niedzwiedzka K."/>
            <person name="Martijn J."/>
            <person name="Lind A.E."/>
            <person name="van Eijk R."/>
            <person name="Schleper C."/>
            <person name="Guy L."/>
            <person name="Ettema T.J."/>
        </authorList>
    </citation>
    <scope>NUCLEOTIDE SEQUENCE</scope>
</reference>
<gene>
    <name evidence="1" type="ORF">LCGC14_1045720</name>
</gene>
<dbReference type="AlphaFoldDB" id="A0A0F9QWH4"/>
<comment type="caution">
    <text evidence="1">The sequence shown here is derived from an EMBL/GenBank/DDBJ whole genome shotgun (WGS) entry which is preliminary data.</text>
</comment>
<evidence type="ECO:0000313" key="1">
    <source>
        <dbReference type="EMBL" id="KKN09523.1"/>
    </source>
</evidence>